<dbReference type="HOGENOM" id="CLU_719923_0_0_1"/>
<reference evidence="4 5" key="1">
    <citation type="journal article" date="2010" name="Nat. Biotechnol.">
        <title>Genome sequence of the model mushroom Schizophyllum commune.</title>
        <authorList>
            <person name="Ohm R.A."/>
            <person name="de Jong J.F."/>
            <person name="Lugones L.G."/>
            <person name="Aerts A."/>
            <person name="Kothe E."/>
            <person name="Stajich J.E."/>
            <person name="de Vries R.P."/>
            <person name="Record E."/>
            <person name="Levasseur A."/>
            <person name="Baker S.E."/>
            <person name="Bartholomew K.A."/>
            <person name="Coutinho P.M."/>
            <person name="Erdmann S."/>
            <person name="Fowler T.J."/>
            <person name="Gathman A.C."/>
            <person name="Lombard V."/>
            <person name="Henrissat B."/>
            <person name="Knabe N."/>
            <person name="Kuees U."/>
            <person name="Lilly W.W."/>
            <person name="Lindquist E."/>
            <person name="Lucas S."/>
            <person name="Magnuson J.K."/>
            <person name="Piumi F."/>
            <person name="Raudaskoski M."/>
            <person name="Salamov A."/>
            <person name="Schmutz J."/>
            <person name="Schwarze F.W.M.R."/>
            <person name="vanKuyk P.A."/>
            <person name="Horton J.S."/>
            <person name="Grigoriev I.V."/>
            <person name="Woesten H.A.B."/>
        </authorList>
    </citation>
    <scope>NUCLEOTIDE SEQUENCE [LARGE SCALE GENOMIC DNA]</scope>
    <source>
        <strain evidence="5">H4-8 / FGSC 9210</strain>
    </source>
</reference>
<feature type="transmembrane region" description="Helical" evidence="2">
    <location>
        <begin position="281"/>
        <end position="301"/>
    </location>
</feature>
<evidence type="ECO:0000313" key="4">
    <source>
        <dbReference type="EMBL" id="EFI92693.1"/>
    </source>
</evidence>
<accession>D8QHK3</accession>
<dbReference type="Proteomes" id="UP000007431">
    <property type="component" value="Unassembled WGS sequence"/>
</dbReference>
<feature type="region of interest" description="Disordered" evidence="1">
    <location>
        <begin position="1"/>
        <end position="26"/>
    </location>
</feature>
<dbReference type="InParanoid" id="D8QHK3"/>
<proteinExistence type="predicted"/>
<dbReference type="Pfam" id="PF20152">
    <property type="entry name" value="DUF6534"/>
    <property type="match status" value="1"/>
</dbReference>
<sequence>MASGAPPMGDLPPGPPLNPLLLTGPDVRAPAHDKDIALKCDTEVNRISVQLRTARGTGGANVYLLPTIPNRQPRPKGLWQVLLSFEPWAREAHASLCSPRGLRRRASHDGLDDLLGVENLCVRMGKPYGVTRNTLVICRAQPYRGLPFVGLSAVLTYTHDLSPSRNLEYAYMSALRCARAQIIYGSQFTVIQFARASSLIDVDGALDHVYIAWLSTSAFCDLLVCGSLLHVLFGAQRQLAMGPTRPMISRVITLTMETTVLTTVAAAVSAILSATLPQTRFHFMMFLMLMKIYSNTLLTTLNARNPRNRKLEGGTEVVFWSDMPSSRTRVGPTGTSATTSLPAMQFAVPLQERRSEGRDHQDTAVDDLSVWKRGEESASGHWEP</sequence>
<feature type="region of interest" description="Disordered" evidence="1">
    <location>
        <begin position="351"/>
        <end position="384"/>
    </location>
</feature>
<feature type="non-terminal residue" evidence="4">
    <location>
        <position position="384"/>
    </location>
</feature>
<dbReference type="AlphaFoldDB" id="D8QHK3"/>
<dbReference type="KEGG" id="scm:SCHCO_01105508"/>
<dbReference type="InterPro" id="IPR045339">
    <property type="entry name" value="DUF6534"/>
</dbReference>
<evidence type="ECO:0000256" key="1">
    <source>
        <dbReference type="SAM" id="MobiDB-lite"/>
    </source>
</evidence>
<dbReference type="OrthoDB" id="2681808at2759"/>
<gene>
    <name evidence="4" type="ORF">SCHCODRAFT_113352</name>
</gene>
<evidence type="ECO:0000256" key="2">
    <source>
        <dbReference type="SAM" id="Phobius"/>
    </source>
</evidence>
<protein>
    <recommendedName>
        <fullName evidence="3">DUF6534 domain-containing protein</fullName>
    </recommendedName>
</protein>
<organism evidence="5">
    <name type="scientific">Schizophyllum commune (strain H4-8 / FGSC 9210)</name>
    <name type="common">Split gill fungus</name>
    <dbReference type="NCBI Taxonomy" id="578458"/>
    <lineage>
        <taxon>Eukaryota</taxon>
        <taxon>Fungi</taxon>
        <taxon>Dikarya</taxon>
        <taxon>Basidiomycota</taxon>
        <taxon>Agaricomycotina</taxon>
        <taxon>Agaricomycetes</taxon>
        <taxon>Agaricomycetidae</taxon>
        <taxon>Agaricales</taxon>
        <taxon>Schizophyllaceae</taxon>
        <taxon>Schizophyllum</taxon>
    </lineage>
</organism>
<feature type="transmembrane region" description="Helical" evidence="2">
    <location>
        <begin position="210"/>
        <end position="233"/>
    </location>
</feature>
<feature type="domain" description="DUF6534" evidence="3">
    <location>
        <begin position="217"/>
        <end position="305"/>
    </location>
</feature>
<dbReference type="GeneID" id="9597596"/>
<dbReference type="PANTHER" id="PTHR40465:SF1">
    <property type="entry name" value="DUF6534 DOMAIN-CONTAINING PROTEIN"/>
    <property type="match status" value="1"/>
</dbReference>
<keyword evidence="2" id="KW-1133">Transmembrane helix</keyword>
<keyword evidence="2" id="KW-0812">Transmembrane</keyword>
<dbReference type="EMBL" id="GL377312">
    <property type="protein sequence ID" value="EFI92693.1"/>
    <property type="molecule type" value="Genomic_DNA"/>
</dbReference>
<name>D8QHK3_SCHCM</name>
<feature type="compositionally biased region" description="Pro residues" evidence="1">
    <location>
        <begin position="9"/>
        <end position="18"/>
    </location>
</feature>
<evidence type="ECO:0000259" key="3">
    <source>
        <dbReference type="Pfam" id="PF20152"/>
    </source>
</evidence>
<feature type="transmembrane region" description="Helical" evidence="2">
    <location>
        <begin position="254"/>
        <end position="275"/>
    </location>
</feature>
<dbReference type="PANTHER" id="PTHR40465">
    <property type="entry name" value="CHROMOSOME 1, WHOLE GENOME SHOTGUN SEQUENCE"/>
    <property type="match status" value="1"/>
</dbReference>
<evidence type="ECO:0000313" key="5">
    <source>
        <dbReference type="Proteomes" id="UP000007431"/>
    </source>
</evidence>
<keyword evidence="2" id="KW-0472">Membrane</keyword>
<dbReference type="RefSeq" id="XP_003027596.1">
    <property type="nucleotide sequence ID" value="XM_003027550.1"/>
</dbReference>
<dbReference type="VEuPathDB" id="FungiDB:SCHCODRAFT_01105508"/>
<keyword evidence="5" id="KW-1185">Reference proteome</keyword>